<evidence type="ECO:0000313" key="2">
    <source>
        <dbReference type="EMBL" id="PVU84531.1"/>
    </source>
</evidence>
<reference evidence="2 3" key="1">
    <citation type="journal article" date="2018" name="MBio">
        <title>Comparative Genomics Reveals the Core Gene Toolbox for the Fungus-Insect Symbiosis.</title>
        <authorList>
            <person name="Wang Y."/>
            <person name="Stata M."/>
            <person name="Wang W."/>
            <person name="Stajich J.E."/>
            <person name="White M.M."/>
            <person name="Moncalvo J.M."/>
        </authorList>
    </citation>
    <scope>NUCLEOTIDE SEQUENCE [LARGE SCALE GENOMIC DNA]</scope>
    <source>
        <strain evidence="2 3">AUS-77-4</strain>
    </source>
</reference>
<name>A0A2T9XWS2_9FUNG</name>
<comment type="caution">
    <text evidence="2">The sequence shown here is derived from an EMBL/GenBank/DDBJ whole genome shotgun (WGS) entry which is preliminary data.</text>
</comment>
<proteinExistence type="predicted"/>
<organism evidence="2 3">
    <name type="scientific">Furculomyces boomerangus</name>
    <dbReference type="NCBI Taxonomy" id="61424"/>
    <lineage>
        <taxon>Eukaryota</taxon>
        <taxon>Fungi</taxon>
        <taxon>Fungi incertae sedis</taxon>
        <taxon>Zoopagomycota</taxon>
        <taxon>Kickxellomycotina</taxon>
        <taxon>Harpellomycetes</taxon>
        <taxon>Harpellales</taxon>
        <taxon>Harpellaceae</taxon>
        <taxon>Furculomyces</taxon>
    </lineage>
</organism>
<dbReference type="EMBL" id="MBFT01001289">
    <property type="protein sequence ID" value="PVU84531.1"/>
    <property type="molecule type" value="Genomic_DNA"/>
</dbReference>
<dbReference type="Gene3D" id="2.130.10.10">
    <property type="entry name" value="YVTN repeat-like/Quinoprotein amine dehydrogenase"/>
    <property type="match status" value="1"/>
</dbReference>
<dbReference type="Proteomes" id="UP000245699">
    <property type="component" value="Unassembled WGS sequence"/>
</dbReference>
<dbReference type="InterPro" id="IPR015943">
    <property type="entry name" value="WD40/YVTN_repeat-like_dom_sf"/>
</dbReference>
<evidence type="ECO:0000256" key="1">
    <source>
        <dbReference type="SAM" id="MobiDB-lite"/>
    </source>
</evidence>
<dbReference type="SUPFAM" id="SSF50978">
    <property type="entry name" value="WD40 repeat-like"/>
    <property type="match status" value="1"/>
</dbReference>
<feature type="region of interest" description="Disordered" evidence="1">
    <location>
        <begin position="218"/>
        <end position="242"/>
    </location>
</feature>
<evidence type="ECO:0000313" key="3">
    <source>
        <dbReference type="Proteomes" id="UP000245699"/>
    </source>
</evidence>
<keyword evidence="3" id="KW-1185">Reference proteome</keyword>
<dbReference type="InterPro" id="IPR036322">
    <property type="entry name" value="WD40_repeat_dom_sf"/>
</dbReference>
<gene>
    <name evidence="2" type="ORF">BB559_007588</name>
</gene>
<dbReference type="OrthoDB" id="5550928at2759"/>
<protein>
    <recommendedName>
        <fullName evidence="4">Anaphase-promoting complex subunit 4 WD40 domain-containing protein</fullName>
    </recommendedName>
</protein>
<sequence length="375" mass="41627">MLTPSISLSLNLLSSESHSEDSKPAIPFWMTYRKPYIMTKTSENDYQIYKVSAPSSTQASGAENSIKLVSSEVLEQNTAAVDMCAQNMVVALRRGNSGVTVKSINDDTVLFDSEERGYITCLTIQGDYIAAGKMNGQISIINWKTGQRANIKGDDLSKALVIRFLSNSKIITVSNDWTYRIHSLEDDSITTINYSLDALSVSSDLNEKLSELGLHPDIQEDNTDISENTPYPTPRSDPKHFRIWPDTQSENTFFGVAWCDSKVQYSQIKLHAESSEIKTLSLISTDSYIIKSVHPRRLLLCKKGFLDSEACIVEFSPTQNNQSSFSITPLTELLNSGNSESHDPEFYISLATMGNSSLISLFNNGILSYNSFTLA</sequence>
<accession>A0A2T9XWS2</accession>
<evidence type="ECO:0008006" key="4">
    <source>
        <dbReference type="Google" id="ProtNLM"/>
    </source>
</evidence>
<dbReference type="AlphaFoldDB" id="A0A2T9XWS2"/>